<dbReference type="Proteomes" id="UP000325577">
    <property type="component" value="Linkage Group LG1"/>
</dbReference>
<dbReference type="OrthoDB" id="10606119at2759"/>
<dbReference type="AlphaFoldDB" id="A0A5J5BWX4"/>
<evidence type="ECO:0000313" key="2">
    <source>
        <dbReference type="Proteomes" id="UP000325577"/>
    </source>
</evidence>
<gene>
    <name evidence="1" type="ORF">F0562_002661</name>
</gene>
<keyword evidence="2" id="KW-1185">Reference proteome</keyword>
<accession>A0A5J5BWX4</accession>
<proteinExistence type="predicted"/>
<sequence>MNRKIWKSERNNWADQLRKGDRRGWSRRSGEVSPSLEIFLSDLRVSLSGGFGCLEVKEAVQKYFYGAQMNRTDVIGSGRRRVLLFFSFWV</sequence>
<protein>
    <submittedName>
        <fullName evidence="1">Uncharacterized protein</fullName>
    </submittedName>
</protein>
<reference evidence="1 2" key="1">
    <citation type="submission" date="2019-09" db="EMBL/GenBank/DDBJ databases">
        <title>A chromosome-level genome assembly of the Chinese tupelo Nyssa sinensis.</title>
        <authorList>
            <person name="Yang X."/>
            <person name="Kang M."/>
            <person name="Yang Y."/>
            <person name="Xiong H."/>
            <person name="Wang M."/>
            <person name="Zhang Z."/>
            <person name="Wang Z."/>
            <person name="Wu H."/>
            <person name="Ma T."/>
            <person name="Liu J."/>
            <person name="Xi Z."/>
        </authorList>
    </citation>
    <scope>NUCLEOTIDE SEQUENCE [LARGE SCALE GENOMIC DNA]</scope>
    <source>
        <strain evidence="1">J267</strain>
        <tissue evidence="1">Leaf</tissue>
    </source>
</reference>
<name>A0A5J5BWX4_9ASTE</name>
<evidence type="ECO:0000313" key="1">
    <source>
        <dbReference type="EMBL" id="KAA8546600.1"/>
    </source>
</evidence>
<organism evidence="1 2">
    <name type="scientific">Nyssa sinensis</name>
    <dbReference type="NCBI Taxonomy" id="561372"/>
    <lineage>
        <taxon>Eukaryota</taxon>
        <taxon>Viridiplantae</taxon>
        <taxon>Streptophyta</taxon>
        <taxon>Embryophyta</taxon>
        <taxon>Tracheophyta</taxon>
        <taxon>Spermatophyta</taxon>
        <taxon>Magnoliopsida</taxon>
        <taxon>eudicotyledons</taxon>
        <taxon>Gunneridae</taxon>
        <taxon>Pentapetalae</taxon>
        <taxon>asterids</taxon>
        <taxon>Cornales</taxon>
        <taxon>Nyssaceae</taxon>
        <taxon>Nyssa</taxon>
    </lineage>
</organism>
<dbReference type="EMBL" id="CM018032">
    <property type="protein sequence ID" value="KAA8546600.1"/>
    <property type="molecule type" value="Genomic_DNA"/>
</dbReference>